<dbReference type="PANTHER" id="PTHR32332">
    <property type="entry name" value="2-NITROPROPANE DIOXYGENASE"/>
    <property type="match status" value="1"/>
</dbReference>
<name>A0A5M8P191_9BACT</name>
<keyword evidence="2" id="KW-0288">FMN</keyword>
<evidence type="ECO:0000313" key="5">
    <source>
        <dbReference type="Proteomes" id="UP000324575"/>
    </source>
</evidence>
<dbReference type="AlphaFoldDB" id="A0A5M8P191"/>
<evidence type="ECO:0000256" key="3">
    <source>
        <dbReference type="ARBA" id="ARBA00023002"/>
    </source>
</evidence>
<dbReference type="InterPro" id="IPR013785">
    <property type="entry name" value="Aldolase_TIM"/>
</dbReference>
<evidence type="ECO:0000256" key="2">
    <source>
        <dbReference type="ARBA" id="ARBA00022643"/>
    </source>
</evidence>
<evidence type="ECO:0000256" key="1">
    <source>
        <dbReference type="ARBA" id="ARBA00022630"/>
    </source>
</evidence>
<gene>
    <name evidence="4" type="ORF">EZS26_001559</name>
</gene>
<keyword evidence="3 4" id="KW-0560">Oxidoreductase</keyword>
<dbReference type="GO" id="GO:0003938">
    <property type="term" value="F:IMP dehydrogenase activity"/>
    <property type="evidence" value="ECO:0007669"/>
    <property type="project" value="UniProtKB-EC"/>
</dbReference>
<dbReference type="Pfam" id="PF03060">
    <property type="entry name" value="NMO"/>
    <property type="match status" value="1"/>
</dbReference>
<dbReference type="CDD" id="cd04730">
    <property type="entry name" value="NPD_like"/>
    <property type="match status" value="1"/>
</dbReference>
<accession>A0A5M8P191</accession>
<dbReference type="Proteomes" id="UP000324575">
    <property type="component" value="Unassembled WGS sequence"/>
</dbReference>
<dbReference type="PANTHER" id="PTHR32332:SF18">
    <property type="entry name" value="2-NITROPROPANE DIOXYGENASE"/>
    <property type="match status" value="1"/>
</dbReference>
<dbReference type="SUPFAM" id="SSF51412">
    <property type="entry name" value="Inosine monophosphate dehydrogenase (IMPDH)"/>
    <property type="match status" value="1"/>
</dbReference>
<comment type="caution">
    <text evidence="4">The sequence shown here is derived from an EMBL/GenBank/DDBJ whole genome shotgun (WGS) entry which is preliminary data.</text>
</comment>
<organism evidence="4 5">
    <name type="scientific">Candidatus Ordinivivax streblomastigis</name>
    <dbReference type="NCBI Taxonomy" id="2540710"/>
    <lineage>
        <taxon>Bacteria</taxon>
        <taxon>Pseudomonadati</taxon>
        <taxon>Bacteroidota</taxon>
        <taxon>Bacteroidia</taxon>
        <taxon>Bacteroidales</taxon>
        <taxon>Candidatus Ordinivivax</taxon>
    </lineage>
</organism>
<dbReference type="EC" id="1.1.1.205" evidence="4"/>
<keyword evidence="1" id="KW-0285">Flavoprotein</keyword>
<evidence type="ECO:0000313" key="4">
    <source>
        <dbReference type="EMBL" id="KAA6302199.1"/>
    </source>
</evidence>
<dbReference type="Gene3D" id="3.20.20.70">
    <property type="entry name" value="Aldolase class I"/>
    <property type="match status" value="1"/>
</dbReference>
<dbReference type="InterPro" id="IPR004136">
    <property type="entry name" value="NMO"/>
</dbReference>
<dbReference type="GO" id="GO:0018580">
    <property type="term" value="F:nitronate monooxygenase activity"/>
    <property type="evidence" value="ECO:0007669"/>
    <property type="project" value="InterPro"/>
</dbReference>
<proteinExistence type="predicted"/>
<reference evidence="4 5" key="1">
    <citation type="submission" date="2019-03" db="EMBL/GenBank/DDBJ databases">
        <title>Single cell metagenomics reveals metabolic interactions within the superorganism composed of flagellate Streblomastix strix and complex community of Bacteroidetes bacteria on its surface.</title>
        <authorList>
            <person name="Treitli S.C."/>
            <person name="Kolisko M."/>
            <person name="Husnik F."/>
            <person name="Keeling P."/>
            <person name="Hampl V."/>
        </authorList>
    </citation>
    <scope>NUCLEOTIDE SEQUENCE [LARGE SCALE GENOMIC DNA]</scope>
    <source>
        <strain evidence="4">St1</strain>
    </source>
</reference>
<protein>
    <submittedName>
        <fullName evidence="4">Inosine-5'-monophosphate dehydrogenase</fullName>
        <ecNumber evidence="4">1.1.1.205</ecNumber>
    </submittedName>
</protein>
<dbReference type="EMBL" id="SNRX01000009">
    <property type="protein sequence ID" value="KAA6302199.1"/>
    <property type="molecule type" value="Genomic_DNA"/>
</dbReference>
<sequence length="361" mass="39366">MSLKIGNLVLTVPIIQGGMGVGVSLSGLASAVANEGGVGVISSAGLGLLHRNLADSFQLSCIEGLKKELRAAREKTKGIIGVNIMVAMTNFVDMVKTAIAEKADIIFSGAGLPTDLPSFLPKNSHTKLVPIISSVRALKIIVERWKNNYDYLPDAIVVEGPKAGGHLGYKESQLDDRQFSLETTVAEVVKEVHIYEEKYNRTIPIFAGGGVYNGEDIDRMIHLGASGVQMATRFVTTDECDADVTFKNAYINAKEGDIEIIKSPVGMPGRAIFNDFIKRIKEGKTQPKSCPFHCIKTCDITQSPYCIMLALYNAFKGNLDKGYAFAGTNAWRAEKIISVKETVRNIMDELKEARKGYIRQT</sequence>